<evidence type="ECO:0000256" key="12">
    <source>
        <dbReference type="HAMAP-Rule" id="MF_00129"/>
    </source>
</evidence>
<dbReference type="SMART" id="SM01228">
    <property type="entry name" value="GIDA_assoc_3"/>
    <property type="match status" value="1"/>
</dbReference>
<dbReference type="SUPFAM" id="SSF51905">
    <property type="entry name" value="FAD/NAD(P)-binding domain"/>
    <property type="match status" value="1"/>
</dbReference>
<organism evidence="14 15">
    <name type="scientific">Anaerotruncus colihominis</name>
    <dbReference type="NCBI Taxonomy" id="169435"/>
    <lineage>
        <taxon>Bacteria</taxon>
        <taxon>Bacillati</taxon>
        <taxon>Bacillota</taxon>
        <taxon>Clostridia</taxon>
        <taxon>Eubacteriales</taxon>
        <taxon>Oscillospiraceae</taxon>
        <taxon>Anaerotruncus</taxon>
    </lineage>
</organism>
<evidence type="ECO:0000256" key="9">
    <source>
        <dbReference type="ARBA" id="ARBA00023027"/>
    </source>
</evidence>
<comment type="caution">
    <text evidence="12">Lacks conserved residue(s) required for the propagation of feature annotation.</text>
</comment>
<dbReference type="GO" id="GO:0030488">
    <property type="term" value="P:tRNA methylation"/>
    <property type="evidence" value="ECO:0007669"/>
    <property type="project" value="TreeGrafter"/>
</dbReference>
<evidence type="ECO:0000256" key="3">
    <source>
        <dbReference type="ARBA" id="ARBA00007653"/>
    </source>
</evidence>
<dbReference type="Pfam" id="PF01134">
    <property type="entry name" value="GIDA"/>
    <property type="match status" value="1"/>
</dbReference>
<dbReference type="Gene3D" id="1.10.150.570">
    <property type="entry name" value="GidA associated domain, C-terminal subdomain"/>
    <property type="match status" value="1"/>
</dbReference>
<dbReference type="NCBIfam" id="TIGR00136">
    <property type="entry name" value="mnmG_gidA"/>
    <property type="match status" value="1"/>
</dbReference>
<evidence type="ECO:0000313" key="14">
    <source>
        <dbReference type="EMBL" id="OUP68152.1"/>
    </source>
</evidence>
<dbReference type="PRINTS" id="PR00411">
    <property type="entry name" value="PNDRDTASEI"/>
</dbReference>
<keyword evidence="8 12" id="KW-0274">FAD</keyword>
<evidence type="ECO:0000256" key="8">
    <source>
        <dbReference type="ARBA" id="ARBA00022827"/>
    </source>
</evidence>
<comment type="subcellular location">
    <subcellularLocation>
        <location evidence="12">Cytoplasm</location>
    </subcellularLocation>
</comment>
<sequence length="642" mass="70755">MQKGESWMDYEAGTYDIAVIGGGHAGIEAALAAARLGAHTVLFTMSLDAIGNMPCNPSIGGTAKGHLVREIDALGGEMGRAADATMLQSRMLNRGKGPAVHSLRAQADRKDYHRYMKHAVENQDRLDVIQAEIVDIRASDNAVESVVTALGALYHARAVILCTGTYLRGRIFVGEYTAQSGPDGLHAADQLTAALERLGLPLRRFKTGTPARADRRSIDFQSLEVQEGDDPITAFSFETDGGMLKNRAVCHIAYTNEQTHRVILENLHRSPLYSGQIEGIGPRYCPSIEDKVVRFSDKPRHQIFIEPMGLDTNEVYLQGMSSSLPEEVQVKLYRTVKGFEQIRIMRNAYAIEYDCLDPTCLQATLECKAVRGLYGAGQFNGTSGYEEAAAQGLIAGINAARAVQGKTPLVLDRASSYIGTLIDDLVVKGCNDPYRMMTSRSEYRLILRQDNADMRLTPVGYEIGLIGAERWAAFLKKRELVEGEIRRLRAVHAAPSEKLNALLVSRETSPIATGMRLCELLKRPQLSYASLAPFDPERPDLPAQVCEQVEITIKYEGYIKKQLEQVEQMRRLEGKQLPGDLDYQSIGGLRLEAVEKLMRLRPLNIGQASRISGVSPADVSVLLIWLSQHHASTQNAGEETND</sequence>
<evidence type="ECO:0000256" key="10">
    <source>
        <dbReference type="ARBA" id="ARBA00025948"/>
    </source>
</evidence>
<dbReference type="InterPro" id="IPR044920">
    <property type="entry name" value="MnmG_C_subdom_sf"/>
</dbReference>
<dbReference type="InterPro" id="IPR049312">
    <property type="entry name" value="GIDA_C_N"/>
</dbReference>
<name>A0A1Y4MMX3_9FIRM</name>
<dbReference type="InterPro" id="IPR036188">
    <property type="entry name" value="FAD/NAD-bd_sf"/>
</dbReference>
<reference evidence="15" key="1">
    <citation type="submission" date="2017-04" db="EMBL/GenBank/DDBJ databases">
        <title>Function of individual gut microbiota members based on whole genome sequencing of pure cultures obtained from chicken caecum.</title>
        <authorList>
            <person name="Medvecky M."/>
            <person name="Cejkova D."/>
            <person name="Polansky O."/>
            <person name="Karasova D."/>
            <person name="Kubasova T."/>
            <person name="Cizek A."/>
            <person name="Rychlik I."/>
        </authorList>
    </citation>
    <scope>NUCLEOTIDE SEQUENCE [LARGE SCALE GENOMIC DNA]</scope>
    <source>
        <strain evidence="15">An175</strain>
    </source>
</reference>
<evidence type="ECO:0000256" key="4">
    <source>
        <dbReference type="ARBA" id="ARBA00020461"/>
    </source>
</evidence>
<dbReference type="Proteomes" id="UP000196386">
    <property type="component" value="Unassembled WGS sequence"/>
</dbReference>
<proteinExistence type="inferred from homology"/>
<dbReference type="InterPro" id="IPR040131">
    <property type="entry name" value="MnmG_N"/>
</dbReference>
<dbReference type="PANTHER" id="PTHR11806">
    <property type="entry name" value="GLUCOSE INHIBITED DIVISION PROTEIN A"/>
    <property type="match status" value="1"/>
</dbReference>
<keyword evidence="9 12" id="KW-0520">NAD</keyword>
<evidence type="ECO:0000256" key="2">
    <source>
        <dbReference type="ARBA" id="ARBA00003717"/>
    </source>
</evidence>
<evidence type="ECO:0000256" key="6">
    <source>
        <dbReference type="ARBA" id="ARBA00022630"/>
    </source>
</evidence>
<comment type="caution">
    <text evidence="14">The sequence shown here is derived from an EMBL/GenBank/DDBJ whole genome shotgun (WGS) entry which is preliminary data.</text>
</comment>
<dbReference type="InterPro" id="IPR002218">
    <property type="entry name" value="MnmG-rel"/>
</dbReference>
<keyword evidence="7 12" id="KW-0819">tRNA processing</keyword>
<dbReference type="GO" id="GO:0002098">
    <property type="term" value="P:tRNA wobble uridine modification"/>
    <property type="evidence" value="ECO:0007669"/>
    <property type="project" value="InterPro"/>
</dbReference>
<dbReference type="FunFam" id="1.10.150.570:FF:000001">
    <property type="entry name" value="tRNA uridine 5-carboxymethylaminomethyl modification enzyme MnmG"/>
    <property type="match status" value="1"/>
</dbReference>
<dbReference type="InterPro" id="IPR020595">
    <property type="entry name" value="MnmG-rel_CS"/>
</dbReference>
<dbReference type="HAMAP" id="MF_00129">
    <property type="entry name" value="MnmG_GidA"/>
    <property type="match status" value="1"/>
</dbReference>
<dbReference type="InterPro" id="IPR026904">
    <property type="entry name" value="MnmG_C"/>
</dbReference>
<dbReference type="AlphaFoldDB" id="A0A1Y4MMX3"/>
<protein>
    <recommendedName>
        <fullName evidence="4 12">tRNA uridine 5-carboxymethylaminomethyl modification enzyme MnmG</fullName>
    </recommendedName>
    <alternativeName>
        <fullName evidence="11 12">Glucose-inhibited division protein A</fullName>
    </alternativeName>
</protein>
<evidence type="ECO:0000256" key="5">
    <source>
        <dbReference type="ARBA" id="ARBA00022490"/>
    </source>
</evidence>
<dbReference type="Gene3D" id="1.10.10.1800">
    <property type="entry name" value="tRNA uridine 5-carboxymethylaminomethyl modification enzyme MnmG/GidA"/>
    <property type="match status" value="1"/>
</dbReference>
<dbReference type="InterPro" id="IPR004416">
    <property type="entry name" value="MnmG"/>
</dbReference>
<dbReference type="InterPro" id="IPR047001">
    <property type="entry name" value="MnmG_C_subdom"/>
</dbReference>
<evidence type="ECO:0000256" key="11">
    <source>
        <dbReference type="ARBA" id="ARBA00031800"/>
    </source>
</evidence>
<dbReference type="PROSITE" id="PS01280">
    <property type="entry name" value="GIDA_1"/>
    <property type="match status" value="1"/>
</dbReference>
<dbReference type="Pfam" id="PF13932">
    <property type="entry name" value="SAM_GIDA_C"/>
    <property type="match status" value="1"/>
</dbReference>
<dbReference type="FunFam" id="3.50.50.60:FF:000002">
    <property type="entry name" value="tRNA uridine 5-carboxymethylaminomethyl modification enzyme MnmG"/>
    <property type="match status" value="1"/>
</dbReference>
<dbReference type="PANTHER" id="PTHR11806:SF0">
    <property type="entry name" value="PROTEIN MTO1 HOMOLOG, MITOCHONDRIAL"/>
    <property type="match status" value="1"/>
</dbReference>
<comment type="similarity">
    <text evidence="3 12">Belongs to the MnmG family.</text>
</comment>
<dbReference type="PROSITE" id="PS01281">
    <property type="entry name" value="GIDA_2"/>
    <property type="match status" value="1"/>
</dbReference>
<evidence type="ECO:0000256" key="7">
    <source>
        <dbReference type="ARBA" id="ARBA00022694"/>
    </source>
</evidence>
<keyword evidence="5 12" id="KW-0963">Cytoplasm</keyword>
<evidence type="ECO:0000313" key="15">
    <source>
        <dbReference type="Proteomes" id="UP000196386"/>
    </source>
</evidence>
<dbReference type="Pfam" id="PF21680">
    <property type="entry name" value="GIDA_C_1st"/>
    <property type="match status" value="1"/>
</dbReference>
<dbReference type="GO" id="GO:0050660">
    <property type="term" value="F:flavin adenine dinucleotide binding"/>
    <property type="evidence" value="ECO:0007669"/>
    <property type="project" value="UniProtKB-UniRule"/>
</dbReference>
<dbReference type="GO" id="GO:0005829">
    <property type="term" value="C:cytosol"/>
    <property type="evidence" value="ECO:0007669"/>
    <property type="project" value="TreeGrafter"/>
</dbReference>
<comment type="function">
    <text evidence="2 12">NAD-binding protein involved in the addition of a carboxymethylaminomethyl (cmnm) group at the wobble position (U34) of certain tRNAs, forming tRNA-cmnm(5)s(2)U34.</text>
</comment>
<gene>
    <name evidence="12" type="primary">mnmG</name>
    <name evidence="12" type="synonym">gidA</name>
    <name evidence="14" type="ORF">B5F11_14620</name>
</gene>
<comment type="subunit">
    <text evidence="10 12">Homodimer. Heterotetramer of two MnmE and two MnmG subunits.</text>
</comment>
<feature type="binding site" evidence="12">
    <location>
        <begin position="281"/>
        <end position="295"/>
    </location>
    <ligand>
        <name>NAD(+)</name>
        <dbReference type="ChEBI" id="CHEBI:57540"/>
    </ligand>
</feature>
<evidence type="ECO:0000256" key="1">
    <source>
        <dbReference type="ARBA" id="ARBA00001974"/>
    </source>
</evidence>
<accession>A0A1Y4MMX3</accession>
<feature type="domain" description="tRNA uridine 5-carboxymethylaminomethyl modification enzyme C-terminal subdomain" evidence="13">
    <location>
        <begin position="553"/>
        <end position="624"/>
    </location>
</feature>
<comment type="cofactor">
    <cofactor evidence="1 12">
        <name>FAD</name>
        <dbReference type="ChEBI" id="CHEBI:57692"/>
    </cofactor>
</comment>
<dbReference type="FunFam" id="1.10.10.1800:FF:000001">
    <property type="entry name" value="tRNA uridine 5-carboxymethylaminomethyl modification enzyme MnmG"/>
    <property type="match status" value="1"/>
</dbReference>
<dbReference type="EMBL" id="NFKP01000021">
    <property type="protein sequence ID" value="OUP68152.1"/>
    <property type="molecule type" value="Genomic_DNA"/>
</dbReference>
<evidence type="ECO:0000259" key="13">
    <source>
        <dbReference type="SMART" id="SM01228"/>
    </source>
</evidence>
<keyword evidence="6 12" id="KW-0285">Flavoprotein</keyword>
<feature type="binding site" evidence="12">
    <location>
        <begin position="21"/>
        <end position="26"/>
    </location>
    <ligand>
        <name>FAD</name>
        <dbReference type="ChEBI" id="CHEBI:57692"/>
    </ligand>
</feature>
<dbReference type="Gene3D" id="3.50.50.60">
    <property type="entry name" value="FAD/NAD(P)-binding domain"/>
    <property type="match status" value="2"/>
</dbReference>